<evidence type="ECO:0000313" key="6">
    <source>
        <dbReference type="EMBL" id="KAA2219632.1"/>
    </source>
</evidence>
<dbReference type="Pfam" id="PF12833">
    <property type="entry name" value="HTH_18"/>
    <property type="match status" value="1"/>
</dbReference>
<feature type="transmembrane region" description="Helical" evidence="4">
    <location>
        <begin position="49"/>
        <end position="70"/>
    </location>
</feature>
<feature type="transmembrane region" description="Helical" evidence="4">
    <location>
        <begin position="234"/>
        <end position="253"/>
    </location>
</feature>
<dbReference type="PROSITE" id="PS00041">
    <property type="entry name" value="HTH_ARAC_FAMILY_1"/>
    <property type="match status" value="1"/>
</dbReference>
<sequence>MELDRLIEYIPIRHNLISTIMFLGVVQSSFLSIVLLLNSSNNVGLKWLGFSILATALIFLDVYVCYTGQIKYVLFLNDSTEALVLTIGPTLYLAIYCFLKRENVTFKKHWLHFMIPIGYFLSQIPFYLAPISVKYNAYIGAYYSKFPSAKIPESFDYSYHYIKDIFDWLILATFLFYTILSLKMVWEEKSRLKEIGVKNKSSKYIFTRNTVIVLFILLVLIFSIFYSFDDDGGDHYLGIFNSCLAFLTTYVLVSESRFFEKSWVADKYETIGQSKSNLNLVSIESYVDENNYFLLQDASLNDLATILKVHPNHISKIINQGKHSNFNDFINQKRIAFSQGKLIDPGFSNLTIEAIGAMAGFKSKSAFYSAFKKHTGTSPSAYIRSFSPKL</sequence>
<proteinExistence type="predicted"/>
<feature type="domain" description="HTH araC/xylS-type" evidence="5">
    <location>
        <begin position="281"/>
        <end position="385"/>
    </location>
</feature>
<dbReference type="Proteomes" id="UP000323188">
    <property type="component" value="Unassembled WGS sequence"/>
</dbReference>
<evidence type="ECO:0000256" key="1">
    <source>
        <dbReference type="ARBA" id="ARBA00023015"/>
    </source>
</evidence>
<dbReference type="InterPro" id="IPR018060">
    <property type="entry name" value="HTH_AraC"/>
</dbReference>
<feature type="transmembrane region" description="Helical" evidence="4">
    <location>
        <begin position="206"/>
        <end position="228"/>
    </location>
</feature>
<dbReference type="InterPro" id="IPR018062">
    <property type="entry name" value="HTH_AraC-typ_CS"/>
</dbReference>
<dbReference type="GO" id="GO:0043565">
    <property type="term" value="F:sequence-specific DNA binding"/>
    <property type="evidence" value="ECO:0007669"/>
    <property type="project" value="InterPro"/>
</dbReference>
<keyword evidence="4" id="KW-0812">Transmembrane</keyword>
<name>A0A5B2TZA0_9FLAO</name>
<comment type="caution">
    <text evidence="6">The sequence shown here is derived from an EMBL/GenBank/DDBJ whole genome shotgun (WGS) entry which is preliminary data.</text>
</comment>
<evidence type="ECO:0000256" key="2">
    <source>
        <dbReference type="ARBA" id="ARBA00023125"/>
    </source>
</evidence>
<dbReference type="PANTHER" id="PTHR43280">
    <property type="entry name" value="ARAC-FAMILY TRANSCRIPTIONAL REGULATOR"/>
    <property type="match status" value="1"/>
</dbReference>
<feature type="transmembrane region" description="Helical" evidence="4">
    <location>
        <begin position="111"/>
        <end position="128"/>
    </location>
</feature>
<dbReference type="RefSeq" id="WP_154918035.1">
    <property type="nucleotide sequence ID" value="NZ_VUOE01000001.1"/>
</dbReference>
<keyword evidence="1" id="KW-0805">Transcription regulation</keyword>
<feature type="transmembrane region" description="Helical" evidence="4">
    <location>
        <begin position="16"/>
        <end position="37"/>
    </location>
</feature>
<evidence type="ECO:0000313" key="7">
    <source>
        <dbReference type="Proteomes" id="UP000323188"/>
    </source>
</evidence>
<dbReference type="PANTHER" id="PTHR43280:SF29">
    <property type="entry name" value="ARAC-FAMILY TRANSCRIPTIONAL REGULATOR"/>
    <property type="match status" value="1"/>
</dbReference>
<dbReference type="InterPro" id="IPR009057">
    <property type="entry name" value="Homeodomain-like_sf"/>
</dbReference>
<keyword evidence="2" id="KW-0238">DNA-binding</keyword>
<dbReference type="SUPFAM" id="SSF46689">
    <property type="entry name" value="Homeodomain-like"/>
    <property type="match status" value="1"/>
</dbReference>
<accession>A0A5B2TZA0</accession>
<dbReference type="SMART" id="SM00342">
    <property type="entry name" value="HTH_ARAC"/>
    <property type="match status" value="1"/>
</dbReference>
<feature type="transmembrane region" description="Helical" evidence="4">
    <location>
        <begin position="165"/>
        <end position="186"/>
    </location>
</feature>
<keyword evidence="3" id="KW-0804">Transcription</keyword>
<feature type="transmembrane region" description="Helical" evidence="4">
    <location>
        <begin position="82"/>
        <end position="99"/>
    </location>
</feature>
<dbReference type="Gene3D" id="1.10.10.60">
    <property type="entry name" value="Homeodomain-like"/>
    <property type="match status" value="2"/>
</dbReference>
<keyword evidence="4" id="KW-1133">Transmembrane helix</keyword>
<dbReference type="EMBL" id="VUOE01000001">
    <property type="protein sequence ID" value="KAA2219632.1"/>
    <property type="molecule type" value="Genomic_DNA"/>
</dbReference>
<dbReference type="GO" id="GO:0003700">
    <property type="term" value="F:DNA-binding transcription factor activity"/>
    <property type="evidence" value="ECO:0007669"/>
    <property type="project" value="InterPro"/>
</dbReference>
<keyword evidence="4" id="KW-0472">Membrane</keyword>
<evidence type="ECO:0000259" key="5">
    <source>
        <dbReference type="PROSITE" id="PS01124"/>
    </source>
</evidence>
<protein>
    <submittedName>
        <fullName evidence="6">Helix-turn-helix transcriptional regulator</fullName>
    </submittedName>
</protein>
<dbReference type="AlphaFoldDB" id="A0A5B2TZA0"/>
<organism evidence="6 7">
    <name type="scientific">Maribacter flavus</name>
    <dbReference type="NCBI Taxonomy" id="1658664"/>
    <lineage>
        <taxon>Bacteria</taxon>
        <taxon>Pseudomonadati</taxon>
        <taxon>Bacteroidota</taxon>
        <taxon>Flavobacteriia</taxon>
        <taxon>Flavobacteriales</taxon>
        <taxon>Flavobacteriaceae</taxon>
        <taxon>Maribacter</taxon>
    </lineage>
</organism>
<dbReference type="PROSITE" id="PS01124">
    <property type="entry name" value="HTH_ARAC_FAMILY_2"/>
    <property type="match status" value="1"/>
</dbReference>
<gene>
    <name evidence="6" type="ORF">F0361_08575</name>
</gene>
<evidence type="ECO:0000256" key="3">
    <source>
        <dbReference type="ARBA" id="ARBA00023163"/>
    </source>
</evidence>
<evidence type="ECO:0000256" key="4">
    <source>
        <dbReference type="SAM" id="Phobius"/>
    </source>
</evidence>
<reference evidence="6 7" key="1">
    <citation type="submission" date="2019-09" db="EMBL/GenBank/DDBJ databases">
        <authorList>
            <person name="Khan S.A."/>
            <person name="Jeon C.O."/>
            <person name="Chun B.H."/>
            <person name="Jeong S.E."/>
        </authorList>
    </citation>
    <scope>NUCLEOTIDE SEQUENCE [LARGE SCALE GENOMIC DNA]</scope>
    <source>
        <strain evidence="6 7">KCTC 42508</strain>
    </source>
</reference>